<proteinExistence type="predicted"/>
<evidence type="ECO:0000313" key="1">
    <source>
        <dbReference type="EMBL" id="SVD07829.1"/>
    </source>
</evidence>
<reference evidence="1" key="1">
    <citation type="submission" date="2018-05" db="EMBL/GenBank/DDBJ databases">
        <authorList>
            <person name="Lanie J.A."/>
            <person name="Ng W.-L."/>
            <person name="Kazmierczak K.M."/>
            <person name="Andrzejewski T.M."/>
            <person name="Davidsen T.M."/>
            <person name="Wayne K.J."/>
            <person name="Tettelin H."/>
            <person name="Glass J.I."/>
            <person name="Rusch D."/>
            <person name="Podicherti R."/>
            <person name="Tsui H.-C.T."/>
            <person name="Winkler M.E."/>
        </authorList>
    </citation>
    <scope>NUCLEOTIDE SEQUENCE</scope>
</reference>
<name>A0A382SD86_9ZZZZ</name>
<feature type="non-terminal residue" evidence="1">
    <location>
        <position position="1"/>
    </location>
</feature>
<protein>
    <recommendedName>
        <fullName evidence="2">TonB-dependent receptor-like beta-barrel domain-containing protein</fullName>
    </recommendedName>
</protein>
<dbReference type="AlphaFoldDB" id="A0A382SD86"/>
<organism evidence="1">
    <name type="scientific">marine metagenome</name>
    <dbReference type="NCBI Taxonomy" id="408172"/>
    <lineage>
        <taxon>unclassified sequences</taxon>
        <taxon>metagenomes</taxon>
        <taxon>ecological metagenomes</taxon>
    </lineage>
</organism>
<accession>A0A382SD86</accession>
<sequence length="201" mass="22204">WGTTSDDGYKWGIPIKQVDKSADQTGIFVNLGETMPDFDIGISNTVRFGGFEAYVLFDGQVGGNIYNNTNQWGLRELKLGMVDQAGKSDGDKKPGLYYANLYNVNATNSHFVEDGTYFKLRELSLKYSLNKNQLQNMLGGALSKISVGVIGRNLMTWTNYTGYDPEVGSTGFDLGSAAIARYDGFGYPNFRTITGVFEIEF</sequence>
<evidence type="ECO:0008006" key="2">
    <source>
        <dbReference type="Google" id="ProtNLM"/>
    </source>
</evidence>
<gene>
    <name evidence="1" type="ORF">METZ01_LOCUS360683</name>
</gene>
<dbReference type="EMBL" id="UINC01128222">
    <property type="protein sequence ID" value="SVD07829.1"/>
    <property type="molecule type" value="Genomic_DNA"/>
</dbReference>